<keyword evidence="3" id="KW-0472">Membrane</keyword>
<dbReference type="OrthoDB" id="385684at2759"/>
<evidence type="ECO:0000313" key="5">
    <source>
        <dbReference type="EMBL" id="EUD67853.1"/>
    </source>
</evidence>
<keyword evidence="3" id="KW-1133">Transmembrane helix</keyword>
<feature type="compositionally biased region" description="Polar residues" evidence="2">
    <location>
        <begin position="2657"/>
        <end position="2666"/>
    </location>
</feature>
<dbReference type="GeneID" id="20036739"/>
<feature type="coiled-coil region" evidence="1">
    <location>
        <begin position="934"/>
        <end position="1031"/>
    </location>
</feature>
<feature type="compositionally biased region" description="Acidic residues" evidence="2">
    <location>
        <begin position="2683"/>
        <end position="2692"/>
    </location>
</feature>
<feature type="compositionally biased region" description="Polar residues" evidence="2">
    <location>
        <begin position="104"/>
        <end position="124"/>
    </location>
</feature>
<feature type="transmembrane region" description="Helical" evidence="3">
    <location>
        <begin position="2710"/>
        <end position="2728"/>
    </location>
</feature>
<name>W7A9A8_9APIC</name>
<evidence type="ECO:0000256" key="3">
    <source>
        <dbReference type="SAM" id="Phobius"/>
    </source>
</evidence>
<feature type="compositionally biased region" description="Basic and acidic residues" evidence="2">
    <location>
        <begin position="2667"/>
        <end position="2676"/>
    </location>
</feature>
<reference evidence="5 6" key="1">
    <citation type="submission" date="2013-02" db="EMBL/GenBank/DDBJ databases">
        <title>The Genome Sequence of Plasmodium inui San Antonio 1.</title>
        <authorList>
            <consortium name="The Broad Institute Genome Sequencing Platform"/>
            <consortium name="The Broad Institute Genome Sequencing Center for Infectious Disease"/>
            <person name="Neafsey D."/>
            <person name="Cheeseman I."/>
            <person name="Volkman S."/>
            <person name="Adams J."/>
            <person name="Walker B."/>
            <person name="Young S.K."/>
            <person name="Zeng Q."/>
            <person name="Gargeya S."/>
            <person name="Fitzgerald M."/>
            <person name="Haas B."/>
            <person name="Abouelleil A."/>
            <person name="Alvarado L."/>
            <person name="Arachchi H.M."/>
            <person name="Berlin A.M."/>
            <person name="Chapman S.B."/>
            <person name="Dewar J."/>
            <person name="Goldberg J."/>
            <person name="Griggs A."/>
            <person name="Gujja S."/>
            <person name="Hansen M."/>
            <person name="Howarth C."/>
            <person name="Imamovic A."/>
            <person name="Larimer J."/>
            <person name="McCowan C."/>
            <person name="Murphy C."/>
            <person name="Neiman D."/>
            <person name="Pearson M."/>
            <person name="Priest M."/>
            <person name="Roberts A."/>
            <person name="Saif S."/>
            <person name="Shea T."/>
            <person name="Sisk P."/>
            <person name="Sykes S."/>
            <person name="Wortman J."/>
            <person name="Nusbaum C."/>
            <person name="Birren B."/>
        </authorList>
    </citation>
    <scope>NUCLEOTIDE SEQUENCE [LARGE SCALE GENOMIC DNA]</scope>
    <source>
        <strain evidence="5 6">San Antonio 1</strain>
    </source>
</reference>
<sequence length="2779" mass="324244">MKSGIYLAALLYLFNNLGAGHGQNAEESINKSEGKVNFFSLDSNLKGNKKSKHNRVKRRNAKFSNFLNQKSYVKETDNENGKDVEGSHPSHDSSFVNLNDHVNGKSSSYSVHVRQSTPHSTTQRNNEKEKENEKAHGVVNSFVQSQEQKESNDLVETHKSIADISEKLKDDFEYNPVFAMEINFVDLHFFKRILDLIPEGSKYHEYYEKTLKQQVTEHTDKLKTLIDSCISEKEQIIILEHEINYAKTKSIGTETLGKKETELSEITGAYDTHIKEYRESLKPKINDIKNQAFSFLKDSYCKEKCEQYVERYNTMRRNFISSTGNYKMESYIYIQKAINDYRVIDKMLSEANALNVDIQESANSLKLLGKEINEISHLYKINSSLIDDAAHNLESIKEEKESDEIGAEKFENNSKFLAENYCIFEYIKELNGKIKEKYESKIKKSNELFSTVIDTLRKNATALYESTLDRRKWYKIKTDSDKIKDEAGKIFKRNKRLYDNIPDDETTSEKSKDLQELIDRMEQKYEYGIQDKWDFISSKYEHIYENLRQRYKMELNNIEEQENNTIKVNLYLQKISNINTDKTRRIDETFKKMEQFYKEMLESRSEISNLNIEFKENVARIKQLKGEKFSRALNEEEIKAMLEDMAKKADDLKKLVSLKGKSDVCFTEINELLNIASYDNMDGFSDKETVKKDINDLFNSMNTKNINELIEAVENFITENKETALERLDKAGLEQKLKAAKEAFAKLDFVSDDKLTDVYTEMSEKVTYAEGMKNKIAKKQFENVHNKMKEFSDSFFTKFHALQDRMKQYTQEGDTIKKHMQDRSEKEEEYFKNVKVDEDLPKKEINVQEYTKDEQNFSRERDKIFAEITHVVEVINKIDSQLNYYGVIEKYFPLISDKNEVSKVKALKEKIISNRLRDKIYQYEIEFRKQTSAVEDIVSNIQSLNRAINSLKRLNDSINNCNKYNEDIALFRDKVKTLREEIHKEITETERDKMVGENTKAFLLTSLTDKMRKLREELHDNRLNILEIKNENLLKFYSKSKSQIHLSKDQKGRQDPLNRIDEWKEIKKEVDELYVIYEMISQNKVTLFKNSSVSYIEAMHRDINNVVHSITSNKNEILKSVKAIEDKLNLVERNEDYKKVRNTENSEQIEAIRGSISKLNELVNKHIGAMTALEITSKSLKINAKEKENEDDLEGLNKVKGQMKDIYEKLKKISEELKKETGNELKEAQEKVDNVELEFEKKIIGHILEQITVEKDKAQKSVEEMNSLKNKIKNLINKTADESQNESITSSITKHLDNARRYENKIKQNEAESIDLRNIANKLEIFDEVKKMIQQANRNLQSAIEANAGISKELNELKGVKELFMSTNYRSILKYIKENSSESVRFSQLANQEFRKGESEEENARARLEEAQKLKEQIVNDLDYSHIADKVKKIEGIKREILRMKDSTLTFWEESEKYKQMCSSHWENTKQGKKKIENLENNGDGGKARIMNSQMDEVNGYVVRAENAFHEVVERVNKTEVLYKSLLDYGTKMENLFNESLMKEIKVKCQKKHADAEQIFSQIRSIDGRIKGRVTENQRKIEELKEKGKIEKKEFTQLNDIATRSLLEIDNFRKQLDIVLSNIERVKKNALQYFDAADKSMKSVLPISELNAEYSLNKIKAANGSYEKNLEIVKNEMSNINMAEGSLIDIEKKIIEIENNLLRTMGKYEEGLLQRIKENADKRKSNFELIRSEINALVDPRTSIFIKLKLKEYDMTGDLKNYGVKMNGIHEEFTKLYNLIETHLSNVSDYSVTFEKAQNLRERAKKEEKHLREREEEAMRLLNDIKKVESSKLLQKMMKKMRAEYEGMTRDHASVSKHVQDMKTIVDKLKTLNDLSECSSMVNNLVSIVKKVKESKDADYKREAKSMYESMVTLANYFLRDDAKISSGMEFNAEMKSNFTTDLESEIFSVVSNSNKLLKKIEEDSNDVIQKQRESEQLAKNASDIYNVIKLKNEFNEKWEEAKNKERVVSEKIREALKRLRQVVGKKCHFENFHTLLDNTEELANLKEMDPVYQVKKRDAPKESVLQEMNNDMSMYSNSIAQLEGILLSARESKEDTEKLERANVEMGNISEKISIIDSKVMEMNPSIDELYILGKNCESHSIFLIRRAVNMRTCKILRMITKQKENTEKSVDYIKTNLSSTDTYVETLKKFYHNKLTFSNASENVKNADKYFLNFEKHEKESLNTISNIKGELYSFHQNSDIHIVEGGVQNLLALYGKLKEEKKQMDNFYRNISETKLKQLEQSSDVFKPLLELHKRLNETNNKALLEKQKKLKSVEDNLHRIEAELIKNSLKYTPESVQNINNIYDVMEAEVKKLEEIDRDFSYNSQYVEEYKKQFSILIDKTYTLMNDIDIFKKENNYNLMEVSTEKIHRESDYIEKITNKLVETKTEYEKILENIKQNDDMLRNILLKKGSVIEFLENIKKKKEFILNDLYAQELLLKIAEKLDEIKHNVTDKLSSYKIHEKMQTMSKNLLEKKSKMMNDISIYDLEREAKEIDRDVKQIKDDAKILNSVLEDAINKRGDMDAFFNQISLDKNPSEYKSAEKHMKEASEIIHQLEVILRGIDQLVKDERILSEMNHKKSDIEKEKTIRTLGISEHNRKAEEEGVYGLDDAESTPPTDQTEMSDGTRSDEHDIPTQNTEDGIDQDMSDASDEADISNRKFNSDKVKYIGAFILLFSFGVIVVIMINQKDDPEEADIGKERKTKNGNEADEAFEITDNINLGNKEEIIDVCFVDPDE</sequence>
<feature type="region of interest" description="Disordered" evidence="2">
    <location>
        <begin position="70"/>
        <end position="136"/>
    </location>
</feature>
<keyword evidence="1" id="KW-0175">Coiled coil</keyword>
<feature type="coiled-coil region" evidence="1">
    <location>
        <begin position="1394"/>
        <end position="1421"/>
    </location>
</feature>
<feature type="coiled-coil region" evidence="1">
    <location>
        <begin position="1794"/>
        <end position="1831"/>
    </location>
</feature>
<keyword evidence="3" id="KW-0812">Transmembrane</keyword>
<feature type="compositionally biased region" description="Basic and acidic residues" evidence="2">
    <location>
        <begin position="72"/>
        <end position="91"/>
    </location>
</feature>
<accession>W7A9A8</accession>
<feature type="coiled-coil region" evidence="1">
    <location>
        <begin position="1170"/>
        <end position="1353"/>
    </location>
</feature>
<organism evidence="5 6">
    <name type="scientific">Plasmodium inui San Antonio 1</name>
    <dbReference type="NCBI Taxonomy" id="1237626"/>
    <lineage>
        <taxon>Eukaryota</taxon>
        <taxon>Sar</taxon>
        <taxon>Alveolata</taxon>
        <taxon>Apicomplexa</taxon>
        <taxon>Aconoidasida</taxon>
        <taxon>Haemosporida</taxon>
        <taxon>Plasmodiidae</taxon>
        <taxon>Plasmodium</taxon>
        <taxon>Plasmodium (Plasmodium)</taxon>
    </lineage>
</organism>
<evidence type="ECO:0000313" key="6">
    <source>
        <dbReference type="Proteomes" id="UP000030640"/>
    </source>
</evidence>
<feature type="chain" id="PRO_5004888054" evidence="4">
    <location>
        <begin position="23"/>
        <end position="2779"/>
    </location>
</feature>
<dbReference type="RefSeq" id="XP_008815290.1">
    <property type="nucleotide sequence ID" value="XM_008817068.1"/>
</dbReference>
<proteinExistence type="predicted"/>
<feature type="region of interest" description="Disordered" evidence="2">
    <location>
        <begin position="2636"/>
        <end position="2692"/>
    </location>
</feature>
<dbReference type="EMBL" id="KI965464">
    <property type="protein sequence ID" value="EUD67853.1"/>
    <property type="molecule type" value="Genomic_DNA"/>
</dbReference>
<gene>
    <name evidence="5" type="ORF">C922_01465</name>
</gene>
<evidence type="ECO:0000256" key="4">
    <source>
        <dbReference type="SAM" id="SignalP"/>
    </source>
</evidence>
<feature type="coiled-coil region" evidence="1">
    <location>
        <begin position="2527"/>
        <end position="2561"/>
    </location>
</feature>
<feature type="coiled-coil region" evidence="1">
    <location>
        <begin position="2307"/>
        <end position="2360"/>
    </location>
</feature>
<dbReference type="Proteomes" id="UP000030640">
    <property type="component" value="Unassembled WGS sequence"/>
</dbReference>
<feature type="signal peptide" evidence="4">
    <location>
        <begin position="1"/>
        <end position="22"/>
    </location>
</feature>
<feature type="coiled-coil region" evidence="1">
    <location>
        <begin position="1656"/>
        <end position="1700"/>
    </location>
</feature>
<protein>
    <submittedName>
        <fullName evidence="5">Reticulocyte-binding protein 1</fullName>
    </submittedName>
</protein>
<feature type="compositionally biased region" description="Basic and acidic residues" evidence="2">
    <location>
        <begin position="125"/>
        <end position="136"/>
    </location>
</feature>
<dbReference type="VEuPathDB" id="PlasmoDB:C922_01465"/>
<keyword evidence="6" id="KW-1185">Reference proteome</keyword>
<keyword evidence="4" id="KW-0732">Signal</keyword>
<evidence type="ECO:0000256" key="1">
    <source>
        <dbReference type="SAM" id="Coils"/>
    </source>
</evidence>
<evidence type="ECO:0000256" key="2">
    <source>
        <dbReference type="SAM" id="MobiDB-lite"/>
    </source>
</evidence>
<feature type="coiled-coil region" evidence="1">
    <location>
        <begin position="1574"/>
        <end position="1629"/>
    </location>
</feature>